<evidence type="ECO:0000256" key="11">
    <source>
        <dbReference type="ARBA" id="ARBA00044252"/>
    </source>
</evidence>
<evidence type="ECO:0000256" key="4">
    <source>
        <dbReference type="ARBA" id="ARBA00022723"/>
    </source>
</evidence>
<dbReference type="OrthoDB" id="9773892at2"/>
<evidence type="ECO:0000256" key="7">
    <source>
        <dbReference type="ARBA" id="ARBA00023049"/>
    </source>
</evidence>
<evidence type="ECO:0000256" key="9">
    <source>
        <dbReference type="ARBA" id="ARBA00036421"/>
    </source>
</evidence>
<dbReference type="PIRSF" id="PIRSF016599">
    <property type="entry name" value="Xaa-His_dipept"/>
    <property type="match status" value="1"/>
</dbReference>
<dbReference type="AlphaFoldDB" id="B6G0Z6"/>
<dbReference type="PANTHER" id="PTHR43501:SF1">
    <property type="entry name" value="CYTOSOL NON-SPECIFIC DIPEPTIDASE"/>
    <property type="match status" value="1"/>
</dbReference>
<evidence type="ECO:0000313" key="19">
    <source>
        <dbReference type="Proteomes" id="UP000003178"/>
    </source>
</evidence>
<dbReference type="GO" id="GO:0070573">
    <property type="term" value="F:metallodipeptidase activity"/>
    <property type="evidence" value="ECO:0007669"/>
    <property type="project" value="TreeGrafter"/>
</dbReference>
<evidence type="ECO:0000256" key="8">
    <source>
        <dbReference type="ARBA" id="ARBA00023285"/>
    </source>
</evidence>
<dbReference type="Proteomes" id="UP000003178">
    <property type="component" value="Unassembled WGS sequence"/>
</dbReference>
<dbReference type="STRING" id="500633.CLOHIR_01802"/>
<dbReference type="FunFam" id="3.40.630.10:FF:000015">
    <property type="entry name" value="Aminoacyl-histidine dipeptidase PepD"/>
    <property type="match status" value="1"/>
</dbReference>
<dbReference type="PRINTS" id="PR00934">
    <property type="entry name" value="XHISDIPTASE"/>
</dbReference>
<evidence type="ECO:0000256" key="15">
    <source>
        <dbReference type="ARBA" id="ARBA00076004"/>
    </source>
</evidence>
<dbReference type="PANTHER" id="PTHR43501">
    <property type="entry name" value="CYTOSOL NON-SPECIFIC DIPEPTIDASE"/>
    <property type="match status" value="1"/>
</dbReference>
<evidence type="ECO:0000313" key="18">
    <source>
        <dbReference type="EMBL" id="EEA84571.1"/>
    </source>
</evidence>
<dbReference type="InterPro" id="IPR036264">
    <property type="entry name" value="Bact_exopeptidase_dim_dom"/>
</dbReference>
<dbReference type="InterPro" id="IPR001160">
    <property type="entry name" value="Peptidase_M20C"/>
</dbReference>
<keyword evidence="7" id="KW-0482">Metalloprotease</keyword>
<dbReference type="GO" id="GO:0006508">
    <property type="term" value="P:proteolysis"/>
    <property type="evidence" value="ECO:0007669"/>
    <property type="project" value="UniProtKB-KW"/>
</dbReference>
<accession>B6G0Z6</accession>
<dbReference type="GO" id="GO:0046872">
    <property type="term" value="F:metal ion binding"/>
    <property type="evidence" value="ECO:0007669"/>
    <property type="project" value="UniProtKB-KW"/>
</dbReference>
<dbReference type="SUPFAM" id="SSF55031">
    <property type="entry name" value="Bacterial exopeptidase dimerisation domain"/>
    <property type="match status" value="1"/>
</dbReference>
<dbReference type="Gene3D" id="3.40.630.10">
    <property type="entry name" value="Zn peptidases"/>
    <property type="match status" value="2"/>
</dbReference>
<keyword evidence="3" id="KW-0645">Protease</keyword>
<evidence type="ECO:0000256" key="14">
    <source>
        <dbReference type="ARBA" id="ARBA00075285"/>
    </source>
</evidence>
<evidence type="ECO:0000256" key="10">
    <source>
        <dbReference type="ARBA" id="ARBA00038976"/>
    </source>
</evidence>
<evidence type="ECO:0000256" key="12">
    <source>
        <dbReference type="ARBA" id="ARBA00061423"/>
    </source>
</evidence>
<evidence type="ECO:0000256" key="6">
    <source>
        <dbReference type="ARBA" id="ARBA00022833"/>
    </source>
</evidence>
<gene>
    <name evidence="18" type="primary">pepD</name>
    <name evidence="18" type="ORF">CLOHIR_01802</name>
</gene>
<reference evidence="18 19" key="1">
    <citation type="submission" date="2008-09" db="EMBL/GenBank/DDBJ databases">
        <authorList>
            <person name="Fulton L."/>
            <person name="Clifton S."/>
            <person name="Fulton B."/>
            <person name="Xu J."/>
            <person name="Minx P."/>
            <person name="Pepin K.H."/>
            <person name="Johnson M."/>
            <person name="Thiruvilangam P."/>
            <person name="Bhonagiri V."/>
            <person name="Nash W.E."/>
            <person name="Mardis E.R."/>
            <person name="Wilson R.K."/>
        </authorList>
    </citation>
    <scope>NUCLEOTIDE SEQUENCE [LARGE SCALE GENOMIC DNA]</scope>
    <source>
        <strain evidence="18 19">DSM 13275</strain>
    </source>
</reference>
<protein>
    <recommendedName>
        <fullName evidence="13">Cytosol non-specific dipeptidase</fullName>
        <ecNumber evidence="10">3.4.13.18</ecNumber>
    </recommendedName>
    <alternativeName>
        <fullName evidence="16">Aminoacyl-histidine dipeptidase</fullName>
    </alternativeName>
    <alternativeName>
        <fullName evidence="15">Beta-alanyl-histidine dipeptidase</fullName>
    </alternativeName>
    <alternativeName>
        <fullName evidence="14">Carnosinase</fullName>
    </alternativeName>
    <alternativeName>
        <fullName evidence="11">Peptidase D</fullName>
    </alternativeName>
    <alternativeName>
        <fullName evidence="17">Xaa-His dipeptidase</fullName>
    </alternativeName>
</protein>
<dbReference type="EC" id="3.4.13.18" evidence="10"/>
<evidence type="ECO:0000256" key="1">
    <source>
        <dbReference type="ARBA" id="ARBA00001941"/>
    </source>
</evidence>
<dbReference type="InterPro" id="IPR002933">
    <property type="entry name" value="Peptidase_M20"/>
</dbReference>
<evidence type="ECO:0000256" key="16">
    <source>
        <dbReference type="ARBA" id="ARBA00077688"/>
    </source>
</evidence>
<comment type="cofactor">
    <cofactor evidence="1">
        <name>Co(2+)</name>
        <dbReference type="ChEBI" id="CHEBI:48828"/>
    </cofactor>
</comment>
<evidence type="ECO:0000256" key="5">
    <source>
        <dbReference type="ARBA" id="ARBA00022801"/>
    </source>
</evidence>
<dbReference type="CDD" id="cd03890">
    <property type="entry name" value="M20_pepD"/>
    <property type="match status" value="1"/>
</dbReference>
<dbReference type="EMBL" id="ABWP01000070">
    <property type="protein sequence ID" value="EEA84571.1"/>
    <property type="molecule type" value="Genomic_DNA"/>
</dbReference>
<sequence length="486" mass="53310">MSNVLGHLEPKRVFENFEAMNQIPRASYHEEAVSNWLKEFGEKLGLETIQDKVGNIIIKKPATPGYENCPAVILQGHMDMVPVKGKGSNHNFDTDPIEMRIVDDMIYANNTTLGADNGIAIAMSLAILEDNTLKHPALEAVFTINEESGMDGAYALDTSLLKGKYLLNIDSEEEGCFTIGCAGGKTPLLTLDREYKEACSCKKALKFAVTDLLGGHSGQEIQLQRANATKLVVRMLTQLSVDFDLADLTGGTMHNAIPNHAEAVILVEDVDAVKAELEALYNKMRAEFAVSEPHMNLVFEDVSVEKVYTDEFKTKLLTLLAVLPHGVNSYTVNEDGTLDTSLPESSTNMAIVENVGDQVKVTFSIRSAKETIKEEIAKRVELLAAALGCKFEIIAGYPAWEVIPHSTIEKICTDSWVKITGKTPAIIAIHAGLECGLLLDKMEGVEAISIGPDMFDVHSEKEHLSIPSTKNCYEFVLDVLESMNQY</sequence>
<comment type="catalytic activity">
    <reaction evidence="9">
        <text>Hydrolysis of dipeptides, preferentially hydrophobic dipeptides including prolyl amino acids.</text>
        <dbReference type="EC" id="3.4.13.18"/>
    </reaction>
</comment>
<dbReference type="Pfam" id="PF01546">
    <property type="entry name" value="Peptidase_M20"/>
    <property type="match status" value="1"/>
</dbReference>
<reference evidence="18 19" key="2">
    <citation type="submission" date="2008-10" db="EMBL/GenBank/DDBJ databases">
        <title>Draft genome sequence of Clostridium hiranonis (DSM 13275).</title>
        <authorList>
            <person name="Sudarsanam P."/>
            <person name="Ley R."/>
            <person name="Guruge J."/>
            <person name="Turnbaugh P.J."/>
            <person name="Mahowald M."/>
            <person name="Liep D."/>
            <person name="Gordon J."/>
        </authorList>
    </citation>
    <scope>NUCLEOTIDE SEQUENCE [LARGE SCALE GENOMIC DNA]</scope>
    <source>
        <strain evidence="18 19">DSM 13275</strain>
    </source>
</reference>
<dbReference type="eggNOG" id="COG2195">
    <property type="taxonomic scope" value="Bacteria"/>
</dbReference>
<name>B6G0Z6_PEPHT</name>
<keyword evidence="6" id="KW-0862">Zinc</keyword>
<comment type="caution">
    <text evidence="18">The sequence shown here is derived from an EMBL/GenBank/DDBJ whole genome shotgun (WGS) entry which is preliminary data.</text>
</comment>
<dbReference type="HOGENOM" id="CLU_028526_0_0_9"/>
<keyword evidence="5" id="KW-0378">Hydrolase</keyword>
<comment type="similarity">
    <text evidence="12">Belongs to the peptidase M20C family.</text>
</comment>
<evidence type="ECO:0000256" key="13">
    <source>
        <dbReference type="ARBA" id="ARBA00071271"/>
    </source>
</evidence>
<dbReference type="FunFam" id="3.40.630.10:FF:000018">
    <property type="entry name" value="Aminoacyl-histidine dipeptidase PepD"/>
    <property type="match status" value="1"/>
</dbReference>
<dbReference type="SUPFAM" id="SSF53187">
    <property type="entry name" value="Zn-dependent exopeptidases"/>
    <property type="match status" value="1"/>
</dbReference>
<keyword evidence="19" id="KW-1185">Reference proteome</keyword>
<keyword evidence="8" id="KW-0170">Cobalt</keyword>
<dbReference type="RefSeq" id="WP_006440664.1">
    <property type="nucleotide sequence ID" value="NZ_DS995358.1"/>
</dbReference>
<proteinExistence type="inferred from homology"/>
<evidence type="ECO:0000256" key="3">
    <source>
        <dbReference type="ARBA" id="ARBA00022670"/>
    </source>
</evidence>
<comment type="cofactor">
    <cofactor evidence="2">
        <name>Zn(2+)</name>
        <dbReference type="ChEBI" id="CHEBI:29105"/>
    </cofactor>
</comment>
<organism evidence="18 19">
    <name type="scientific">Peptacetobacter hiranonis (strain DSM 13275 / JCM 10541 / KCTC 15199 / TO-931)</name>
    <name type="common">Clostridium hiranonis</name>
    <dbReference type="NCBI Taxonomy" id="500633"/>
    <lineage>
        <taxon>Bacteria</taxon>
        <taxon>Bacillati</taxon>
        <taxon>Bacillota</taxon>
        <taxon>Clostridia</taxon>
        <taxon>Peptostreptococcales</taxon>
        <taxon>Peptostreptococcaceae</taxon>
        <taxon>Peptacetobacter</taxon>
    </lineage>
</organism>
<keyword evidence="4" id="KW-0479">Metal-binding</keyword>
<evidence type="ECO:0000256" key="2">
    <source>
        <dbReference type="ARBA" id="ARBA00001947"/>
    </source>
</evidence>
<dbReference type="NCBIfam" id="TIGR01893">
    <property type="entry name" value="aa-his-dipept"/>
    <property type="match status" value="1"/>
</dbReference>
<dbReference type="GO" id="GO:0005829">
    <property type="term" value="C:cytosol"/>
    <property type="evidence" value="ECO:0007669"/>
    <property type="project" value="TreeGrafter"/>
</dbReference>
<evidence type="ECO:0000256" key="17">
    <source>
        <dbReference type="ARBA" id="ARBA00078074"/>
    </source>
</evidence>